<dbReference type="OrthoDB" id="7605668at2"/>
<dbReference type="RefSeq" id="WP_013480508.1">
    <property type="nucleotide sequence ID" value="NC_014817.1"/>
</dbReference>
<dbReference type="HOGENOM" id="CLU_1861091_0_0_5"/>
<dbReference type="STRING" id="573065.Astex_3048"/>
<gene>
    <name evidence="1" type="ordered locus">Astex_3048</name>
</gene>
<proteinExistence type="predicted"/>
<organism evidence="1 2">
    <name type="scientific">Asticcacaulis excentricus (strain ATCC 15261 / DSM 4724 / KCTC 12464 / NCIMB 9791 / VKM B-1370 / CB 48)</name>
    <dbReference type="NCBI Taxonomy" id="573065"/>
    <lineage>
        <taxon>Bacteria</taxon>
        <taxon>Pseudomonadati</taxon>
        <taxon>Pseudomonadota</taxon>
        <taxon>Alphaproteobacteria</taxon>
        <taxon>Caulobacterales</taxon>
        <taxon>Caulobacteraceae</taxon>
        <taxon>Asticcacaulis</taxon>
    </lineage>
</organism>
<evidence type="ECO:0000313" key="2">
    <source>
        <dbReference type="Proteomes" id="UP000001492"/>
    </source>
</evidence>
<evidence type="ECO:0000313" key="1">
    <source>
        <dbReference type="EMBL" id="ADU14684.1"/>
    </source>
</evidence>
<dbReference type="KEGG" id="aex:Astex_3048"/>
<dbReference type="Proteomes" id="UP000001492">
    <property type="component" value="Chromosome 2"/>
</dbReference>
<sequence length="137" mass="15151">MSGEIPSFHDAKFVGIQLLGEKARLTLVRYNGEPWEIVLTGLEALQMDNFRQGNIVTHFELIQKVRPDKELLERLFPSPHPAAAQVYQDAYAEFLDKKVALVEAGQAVLLSIEPAYGADLIAFTGQLSAKKLTSTPV</sequence>
<dbReference type="EMBL" id="CP002396">
    <property type="protein sequence ID" value="ADU14684.1"/>
    <property type="molecule type" value="Genomic_DNA"/>
</dbReference>
<accession>E8RT63</accession>
<dbReference type="AlphaFoldDB" id="E8RT63"/>
<name>E8RT63_ASTEC</name>
<reference evidence="2" key="1">
    <citation type="submission" date="2010-12" db="EMBL/GenBank/DDBJ databases">
        <title>Complete sequence of chromosome 2 of Asticcacaulis excentricus CB 48.</title>
        <authorList>
            <consortium name="US DOE Joint Genome Institute"/>
            <person name="Lucas S."/>
            <person name="Copeland A."/>
            <person name="Lapidus A."/>
            <person name="Cheng J.-F."/>
            <person name="Bruce D."/>
            <person name="Goodwin L."/>
            <person name="Pitluck S."/>
            <person name="Teshima H."/>
            <person name="Davenport K."/>
            <person name="Detter J.C."/>
            <person name="Han C."/>
            <person name="Tapia R."/>
            <person name="Land M."/>
            <person name="Hauser L."/>
            <person name="Jeffries C."/>
            <person name="Kyrpides N."/>
            <person name="Ivanova N."/>
            <person name="Ovchinnikova G."/>
            <person name="Brun Y.V."/>
            <person name="Woyke T."/>
        </authorList>
    </citation>
    <scope>NUCLEOTIDE SEQUENCE [LARGE SCALE GENOMIC DNA]</scope>
    <source>
        <strain evidence="2">ATCC 15261 / DSM 4724 / KCTC 12464 / NCIMB 9791 / VKM B-1370 / CB 48</strain>
    </source>
</reference>
<protein>
    <submittedName>
        <fullName evidence="1">Uncharacterized protein</fullName>
    </submittedName>
</protein>
<keyword evidence="2" id="KW-1185">Reference proteome</keyword>